<organism evidence="1 2">
    <name type="scientific">Armillaria solidipes</name>
    <dbReference type="NCBI Taxonomy" id="1076256"/>
    <lineage>
        <taxon>Eukaryota</taxon>
        <taxon>Fungi</taxon>
        <taxon>Dikarya</taxon>
        <taxon>Basidiomycota</taxon>
        <taxon>Agaricomycotina</taxon>
        <taxon>Agaricomycetes</taxon>
        <taxon>Agaricomycetidae</taxon>
        <taxon>Agaricales</taxon>
        <taxon>Marasmiineae</taxon>
        <taxon>Physalacriaceae</taxon>
        <taxon>Armillaria</taxon>
    </lineage>
</organism>
<protein>
    <submittedName>
        <fullName evidence="1">Uncharacterized protein</fullName>
    </submittedName>
</protein>
<accession>A0A2H3BTR1</accession>
<evidence type="ECO:0000313" key="2">
    <source>
        <dbReference type="Proteomes" id="UP000218334"/>
    </source>
</evidence>
<evidence type="ECO:0000313" key="1">
    <source>
        <dbReference type="EMBL" id="PBK72334.1"/>
    </source>
</evidence>
<proteinExistence type="predicted"/>
<dbReference type="EMBL" id="KZ293422">
    <property type="protein sequence ID" value="PBK72334.1"/>
    <property type="molecule type" value="Genomic_DNA"/>
</dbReference>
<keyword evidence="2" id="KW-1185">Reference proteome</keyword>
<reference evidence="2" key="1">
    <citation type="journal article" date="2017" name="Nat. Ecol. Evol.">
        <title>Genome expansion and lineage-specific genetic innovations in the forest pathogenic fungi Armillaria.</title>
        <authorList>
            <person name="Sipos G."/>
            <person name="Prasanna A.N."/>
            <person name="Walter M.C."/>
            <person name="O'Connor E."/>
            <person name="Balint B."/>
            <person name="Krizsan K."/>
            <person name="Kiss B."/>
            <person name="Hess J."/>
            <person name="Varga T."/>
            <person name="Slot J."/>
            <person name="Riley R."/>
            <person name="Boka B."/>
            <person name="Rigling D."/>
            <person name="Barry K."/>
            <person name="Lee J."/>
            <person name="Mihaltcheva S."/>
            <person name="LaButti K."/>
            <person name="Lipzen A."/>
            <person name="Waldron R."/>
            <person name="Moloney N.M."/>
            <person name="Sperisen C."/>
            <person name="Kredics L."/>
            <person name="Vagvoelgyi C."/>
            <person name="Patrignani A."/>
            <person name="Fitzpatrick D."/>
            <person name="Nagy I."/>
            <person name="Doyle S."/>
            <person name="Anderson J.B."/>
            <person name="Grigoriev I.V."/>
            <person name="Gueldener U."/>
            <person name="Muensterkoetter M."/>
            <person name="Nagy L.G."/>
        </authorList>
    </citation>
    <scope>NUCLEOTIDE SEQUENCE [LARGE SCALE GENOMIC DNA]</scope>
    <source>
        <strain evidence="2">28-4</strain>
    </source>
</reference>
<dbReference type="AlphaFoldDB" id="A0A2H3BTR1"/>
<dbReference type="Proteomes" id="UP000218334">
    <property type="component" value="Unassembled WGS sequence"/>
</dbReference>
<sequence>MHQISLLTILLDSSSLLPFLWLSRTAFRSSERRVVFVAKPFFVIALPSHTSALTATLGLDLRNTHALVSRNW</sequence>
<gene>
    <name evidence="1" type="ORF">ARMSODRAFT_753189</name>
</gene>
<name>A0A2H3BTR1_9AGAR</name>